<dbReference type="AlphaFoldDB" id="A0A6M0CF40"/>
<protein>
    <submittedName>
        <fullName evidence="6">TonB-dependent receptor</fullName>
    </submittedName>
</protein>
<keyword evidence="4" id="KW-0732">Signal</keyword>
<feature type="chain" id="PRO_5027017458" evidence="4">
    <location>
        <begin position="22"/>
        <end position="833"/>
    </location>
</feature>
<reference evidence="6 7" key="1">
    <citation type="submission" date="2020-01" db="EMBL/GenBank/DDBJ databases">
        <title>Spongiivirga citrea KCTC 32990T.</title>
        <authorList>
            <person name="Wang G."/>
        </authorList>
    </citation>
    <scope>NUCLEOTIDE SEQUENCE [LARGE SCALE GENOMIC DNA]</scope>
    <source>
        <strain evidence="6 7">KCTC 32990</strain>
    </source>
</reference>
<dbReference type="Gene3D" id="2.40.170.20">
    <property type="entry name" value="TonB-dependent receptor, beta-barrel domain"/>
    <property type="match status" value="1"/>
</dbReference>
<keyword evidence="3" id="KW-0998">Cell outer membrane</keyword>
<evidence type="ECO:0000259" key="5">
    <source>
        <dbReference type="Pfam" id="PF07715"/>
    </source>
</evidence>
<dbReference type="Proteomes" id="UP000474296">
    <property type="component" value="Unassembled WGS sequence"/>
</dbReference>
<comment type="caution">
    <text evidence="6">The sequence shown here is derived from an EMBL/GenBank/DDBJ whole genome shotgun (WGS) entry which is preliminary data.</text>
</comment>
<feature type="signal peptide" evidence="4">
    <location>
        <begin position="1"/>
        <end position="21"/>
    </location>
</feature>
<dbReference type="Pfam" id="PF07715">
    <property type="entry name" value="Plug"/>
    <property type="match status" value="1"/>
</dbReference>
<evidence type="ECO:0000256" key="3">
    <source>
        <dbReference type="ARBA" id="ARBA00023237"/>
    </source>
</evidence>
<sequence>MIRSKPLFSIVLLLFFLCSTAQETQKKQSLVSVLFGLENTFQVKFTYADNDIKDLSVYPLPDGLNLRQSITNLESQFPLSFKILNENLIAVTRLNTVVFCGVLKDKYTNELIEGATVQAKNQAVVSNTNGNFEIEVNPDIERVTIRYIGYKTLTFLGKDLLTKPCKTIVLIPQVESLSEVVVSNYLTSGINKRKNGLFEIDYNNFGILPGLIEQDVLQTVQALPGIQSIDERVSTINIRGGTNDQNLILWDGIKMYQSGHFFGLISALNPKIAAKVSLIKNGTPSYLTDGVSGTIILNSANIINDNLKAEVGLNLISADVYADVPLGQRSSFQISARRSINDIFETNTYNQFFDKAFQDTEVISEDQPVDLQEAFSFVDVNLRWNYQLSDKDLLRLNFISVSNNLVFLESVLTDSVIDSRESSALQNSLGGGILYQRKWNDQFSSDIQLYGTNYRLESSNVDILNDQLLLQENNVLETGVRFNNTIKLSDQLKINPGYQFVETGIENVTDVNNPIFRRAIKEVIVTHAAFSDIDYYPTEGTYFGGGLRVSYIQKFDEAIVEPRIRLNQNITDNISINLLGELKHQTTTQIVNFQNDFLGIENRRWVLSNENTIPIIKSQQLSFGIDYKPKDWLLSAEGYYKKVTGINAKSQSFLNQYQFQDAIGSYEITGADFLINMQQERLSTWLSYSIAKNDYTFETLQAEAFPSNFDIRHTINLAGAYEYKNFKISAGMNWHSGRPTTLLASQNINENNELDYHGANTALIDDYLRFDLSATYDFEVNDQVRIHTGASLWNIINSENIVDQYYRATNGRINEIQEQALNRTPNFTVRVEF</sequence>
<dbReference type="InterPro" id="IPR012910">
    <property type="entry name" value="Plug_dom"/>
</dbReference>
<evidence type="ECO:0000256" key="4">
    <source>
        <dbReference type="SAM" id="SignalP"/>
    </source>
</evidence>
<feature type="domain" description="TonB-dependent receptor plug" evidence="5">
    <location>
        <begin position="214"/>
        <end position="288"/>
    </location>
</feature>
<evidence type="ECO:0000313" key="7">
    <source>
        <dbReference type="Proteomes" id="UP000474296"/>
    </source>
</evidence>
<dbReference type="SUPFAM" id="SSF56935">
    <property type="entry name" value="Porins"/>
    <property type="match status" value="1"/>
</dbReference>
<dbReference type="Gene3D" id="2.60.40.1120">
    <property type="entry name" value="Carboxypeptidase-like, regulatory domain"/>
    <property type="match status" value="1"/>
</dbReference>
<evidence type="ECO:0000256" key="1">
    <source>
        <dbReference type="ARBA" id="ARBA00004442"/>
    </source>
</evidence>
<keyword evidence="2" id="KW-0472">Membrane</keyword>
<evidence type="ECO:0000313" key="6">
    <source>
        <dbReference type="EMBL" id="NER16455.1"/>
    </source>
</evidence>
<keyword evidence="6" id="KW-0675">Receptor</keyword>
<dbReference type="RefSeq" id="WP_164029729.1">
    <property type="nucleotide sequence ID" value="NZ_JAABOQ010000002.1"/>
</dbReference>
<dbReference type="InterPro" id="IPR008969">
    <property type="entry name" value="CarboxyPept-like_regulatory"/>
</dbReference>
<dbReference type="Gene3D" id="2.170.130.10">
    <property type="entry name" value="TonB-dependent receptor, plug domain"/>
    <property type="match status" value="1"/>
</dbReference>
<dbReference type="InterPro" id="IPR036942">
    <property type="entry name" value="Beta-barrel_TonB_sf"/>
</dbReference>
<comment type="subcellular location">
    <subcellularLocation>
        <location evidence="1">Cell outer membrane</location>
    </subcellularLocation>
</comment>
<dbReference type="SUPFAM" id="SSF49464">
    <property type="entry name" value="Carboxypeptidase regulatory domain-like"/>
    <property type="match status" value="1"/>
</dbReference>
<proteinExistence type="predicted"/>
<dbReference type="InterPro" id="IPR037066">
    <property type="entry name" value="Plug_dom_sf"/>
</dbReference>
<accession>A0A6M0CF40</accession>
<dbReference type="EMBL" id="JAABOQ010000002">
    <property type="protein sequence ID" value="NER16455.1"/>
    <property type="molecule type" value="Genomic_DNA"/>
</dbReference>
<dbReference type="GO" id="GO:0009279">
    <property type="term" value="C:cell outer membrane"/>
    <property type="evidence" value="ECO:0007669"/>
    <property type="project" value="UniProtKB-SubCell"/>
</dbReference>
<keyword evidence="7" id="KW-1185">Reference proteome</keyword>
<name>A0A6M0CF40_9FLAO</name>
<gene>
    <name evidence="6" type="ORF">GWK10_04495</name>
</gene>
<evidence type="ECO:0000256" key="2">
    <source>
        <dbReference type="ARBA" id="ARBA00023136"/>
    </source>
</evidence>
<organism evidence="6 7">
    <name type="scientific">Spongiivirga citrea</name>
    <dbReference type="NCBI Taxonomy" id="1481457"/>
    <lineage>
        <taxon>Bacteria</taxon>
        <taxon>Pseudomonadati</taxon>
        <taxon>Bacteroidota</taxon>
        <taxon>Flavobacteriia</taxon>
        <taxon>Flavobacteriales</taxon>
        <taxon>Flavobacteriaceae</taxon>
        <taxon>Spongiivirga</taxon>
    </lineage>
</organism>
<dbReference type="Pfam" id="PF13715">
    <property type="entry name" value="CarbopepD_reg_2"/>
    <property type="match status" value="1"/>
</dbReference>